<dbReference type="Proteomes" id="UP000887159">
    <property type="component" value="Unassembled WGS sequence"/>
</dbReference>
<dbReference type="AlphaFoldDB" id="A0A8X6RFZ9"/>
<organism evidence="2 3">
    <name type="scientific">Trichonephila clavipes</name>
    <name type="common">Golden silk orbweaver</name>
    <name type="synonym">Nephila clavipes</name>
    <dbReference type="NCBI Taxonomy" id="2585209"/>
    <lineage>
        <taxon>Eukaryota</taxon>
        <taxon>Metazoa</taxon>
        <taxon>Ecdysozoa</taxon>
        <taxon>Arthropoda</taxon>
        <taxon>Chelicerata</taxon>
        <taxon>Arachnida</taxon>
        <taxon>Araneae</taxon>
        <taxon>Araneomorphae</taxon>
        <taxon>Entelegynae</taxon>
        <taxon>Araneoidea</taxon>
        <taxon>Nephilidae</taxon>
        <taxon>Trichonephila</taxon>
    </lineage>
</organism>
<feature type="region of interest" description="Disordered" evidence="1">
    <location>
        <begin position="34"/>
        <end position="79"/>
    </location>
</feature>
<sequence>MRCSSVVSPEYKQHAEEPLNLLVLSMRLSTPNLCERPMGKHSNGMKSGYPGDHRSRPSCPRDAITNRSRTGAQFDRALP</sequence>
<evidence type="ECO:0000313" key="3">
    <source>
        <dbReference type="Proteomes" id="UP000887159"/>
    </source>
</evidence>
<evidence type="ECO:0000256" key="1">
    <source>
        <dbReference type="SAM" id="MobiDB-lite"/>
    </source>
</evidence>
<name>A0A8X6RFZ9_TRICX</name>
<proteinExistence type="predicted"/>
<accession>A0A8X6RFZ9</accession>
<protein>
    <submittedName>
        <fullName evidence="2">Uncharacterized protein</fullName>
    </submittedName>
</protein>
<reference evidence="2" key="1">
    <citation type="submission" date="2020-08" db="EMBL/GenBank/DDBJ databases">
        <title>Multicomponent nature underlies the extraordinary mechanical properties of spider dragline silk.</title>
        <authorList>
            <person name="Kono N."/>
            <person name="Nakamura H."/>
            <person name="Mori M."/>
            <person name="Yoshida Y."/>
            <person name="Ohtoshi R."/>
            <person name="Malay A.D."/>
            <person name="Moran D.A.P."/>
            <person name="Tomita M."/>
            <person name="Numata K."/>
            <person name="Arakawa K."/>
        </authorList>
    </citation>
    <scope>NUCLEOTIDE SEQUENCE</scope>
</reference>
<keyword evidence="3" id="KW-1185">Reference proteome</keyword>
<dbReference type="EMBL" id="BMAU01021178">
    <property type="protein sequence ID" value="GFX94556.1"/>
    <property type="molecule type" value="Genomic_DNA"/>
</dbReference>
<gene>
    <name evidence="2" type="ORF">TNCV_3087851</name>
</gene>
<comment type="caution">
    <text evidence="2">The sequence shown here is derived from an EMBL/GenBank/DDBJ whole genome shotgun (WGS) entry which is preliminary data.</text>
</comment>
<evidence type="ECO:0000313" key="2">
    <source>
        <dbReference type="EMBL" id="GFX94556.1"/>
    </source>
</evidence>